<dbReference type="RefSeq" id="XP_002770748.1">
    <property type="nucleotide sequence ID" value="XM_002770702.1"/>
</dbReference>
<dbReference type="HOGENOM" id="CLU_801734_0_0_1"/>
<dbReference type="GeneID" id="8998884"/>
<accession>B5RUA0</accession>
<evidence type="ECO:0000313" key="2">
    <source>
        <dbReference type="EMBL" id="CAR66278.1"/>
    </source>
</evidence>
<organism evidence="2 3">
    <name type="scientific">Debaryomyces hansenii (strain ATCC 36239 / CBS 767 / BCRC 21394 / JCM 1990 / NBRC 0083 / IGC 2968)</name>
    <name type="common">Yeast</name>
    <name type="synonym">Torulaspora hansenii</name>
    <dbReference type="NCBI Taxonomy" id="284592"/>
    <lineage>
        <taxon>Eukaryota</taxon>
        <taxon>Fungi</taxon>
        <taxon>Dikarya</taxon>
        <taxon>Ascomycota</taxon>
        <taxon>Saccharomycotina</taxon>
        <taxon>Pichiomycetes</taxon>
        <taxon>Debaryomycetaceae</taxon>
        <taxon>Debaryomyces</taxon>
    </lineage>
</organism>
<dbReference type="OrthoDB" id="4026724at2759"/>
<evidence type="ECO:0000256" key="1">
    <source>
        <dbReference type="SAM" id="SignalP"/>
    </source>
</evidence>
<reference evidence="2 3" key="1">
    <citation type="journal article" date="2004" name="Nature">
        <title>Genome evolution in yeasts.</title>
        <authorList>
            <consortium name="Genolevures"/>
            <person name="Dujon B."/>
            <person name="Sherman D."/>
            <person name="Fischer G."/>
            <person name="Durrens P."/>
            <person name="Casaregola S."/>
            <person name="Lafontaine I."/>
            <person name="de Montigny J."/>
            <person name="Marck C."/>
            <person name="Neuveglise C."/>
            <person name="Talla E."/>
            <person name="Goffard N."/>
            <person name="Frangeul L."/>
            <person name="Aigle M."/>
            <person name="Anthouard V."/>
            <person name="Babour A."/>
            <person name="Barbe V."/>
            <person name="Barnay S."/>
            <person name="Blanchin S."/>
            <person name="Beckerich J.M."/>
            <person name="Beyne E."/>
            <person name="Bleykasten C."/>
            <person name="Boisrame A."/>
            <person name="Boyer J."/>
            <person name="Cattolico L."/>
            <person name="Confanioleri F."/>
            <person name="de Daruvar A."/>
            <person name="Despons L."/>
            <person name="Fabre E."/>
            <person name="Fairhead C."/>
            <person name="Ferry-Dumazet H."/>
            <person name="Groppi A."/>
            <person name="Hantraye F."/>
            <person name="Hennequin C."/>
            <person name="Jauniaux N."/>
            <person name="Joyet P."/>
            <person name="Kachouri R."/>
            <person name="Kerrest A."/>
            <person name="Koszul R."/>
            <person name="Lemaire M."/>
            <person name="Lesur I."/>
            <person name="Ma L."/>
            <person name="Muller H."/>
            <person name="Nicaud J.M."/>
            <person name="Nikolski M."/>
            <person name="Oztas S."/>
            <person name="Ozier-Kalogeropoulos O."/>
            <person name="Pellenz S."/>
            <person name="Potier S."/>
            <person name="Richard G.F."/>
            <person name="Straub M.L."/>
            <person name="Suleau A."/>
            <person name="Swennene D."/>
            <person name="Tekaia F."/>
            <person name="Wesolowski-Louvel M."/>
            <person name="Westhof E."/>
            <person name="Wirth B."/>
            <person name="Zeniou-Meyer M."/>
            <person name="Zivanovic I."/>
            <person name="Bolotin-Fukuhara M."/>
            <person name="Thierry A."/>
            <person name="Bouchier C."/>
            <person name="Caudron B."/>
            <person name="Scarpelli C."/>
            <person name="Gaillardin C."/>
            <person name="Weissenbach J."/>
            <person name="Wincker P."/>
            <person name="Souciet J.L."/>
        </authorList>
    </citation>
    <scope>NUCLEOTIDE SEQUENCE [LARGE SCALE GENOMIC DNA]</scope>
    <source>
        <strain evidence="3">ATCC 36239 / CBS 767 / BCRC 21394 / JCM 1990 / NBRC 0083 / IGC 2968</strain>
    </source>
</reference>
<name>B5RUA0_DEBHA</name>
<feature type="signal peptide" evidence="1">
    <location>
        <begin position="1"/>
        <end position="25"/>
    </location>
</feature>
<dbReference type="Proteomes" id="UP000000599">
    <property type="component" value="Chromosome F"/>
</dbReference>
<dbReference type="eggNOG" id="ENOG502RQDS">
    <property type="taxonomic scope" value="Eukaryota"/>
</dbReference>
<dbReference type="AlphaFoldDB" id="B5RUA0"/>
<keyword evidence="1" id="KW-0732">Signal</keyword>
<dbReference type="VEuPathDB" id="FungiDB:DEHA2F05060g"/>
<keyword evidence="3" id="KW-1185">Reference proteome</keyword>
<evidence type="ECO:0000313" key="3">
    <source>
        <dbReference type="Proteomes" id="UP000000599"/>
    </source>
</evidence>
<dbReference type="EMBL" id="CR382138">
    <property type="protein sequence ID" value="CAR66278.1"/>
    <property type="molecule type" value="Genomic_DNA"/>
</dbReference>
<feature type="chain" id="PRO_5002837616" evidence="1">
    <location>
        <begin position="26"/>
        <end position="346"/>
    </location>
</feature>
<gene>
    <name evidence="2" type="ordered locus">DEHA2F05060g</name>
</gene>
<proteinExistence type="predicted"/>
<protein>
    <submittedName>
        <fullName evidence="2">DEHA2F05060p</fullName>
    </submittedName>
</protein>
<sequence length="346" mass="40498">MLYSLISNLLCFIWPLFLTLKSLSGEYCKKRTVDGKNSDQIKFLLNYWICFIIVDYIERSVLYNAIFWPCFGFGFLPELFSCSIKLWLFYNHGCLVINYCYLNQFLRKVTCELEAVDPLEVFEVNLVNPVMKTLLTENHLAPLKLLSSMKIGTISWTVGRIVEFCQCFVKSADQSFLQFSLDYICYMDSKQELEKHFEITKRFLASVISFIQYQFIRLNVQDEESLPKIVQLLLIPNVQQNVPLHHTPKFESHNDRIEPVRMDSKGTKANDTLEPELEYQSKSSISDQKYSINNKLLPRYVGNCQFTTYSKRKSQRTSSKPKYLDNAISGYVTTTISNPFQFRKFR</sequence>
<dbReference type="KEGG" id="dha:DEHA2F05060g"/>
<dbReference type="InParanoid" id="B5RUA0"/>